<proteinExistence type="predicted"/>
<feature type="domain" description="RNase H type-1" evidence="1">
    <location>
        <begin position="380"/>
        <end position="499"/>
    </location>
</feature>
<reference evidence="3 4" key="1">
    <citation type="journal article" date="2021" name="bioRxiv">
        <title>Chromosome-scale and haplotype-resolved genome assembly of a tetraploid potato cultivar.</title>
        <authorList>
            <person name="Sun H."/>
            <person name="Jiao W.-B."/>
            <person name="Krause K."/>
            <person name="Campoy J.A."/>
            <person name="Goel M."/>
            <person name="Folz-Donahue K."/>
            <person name="Kukat C."/>
            <person name="Huettel B."/>
            <person name="Schneeberger K."/>
        </authorList>
    </citation>
    <scope>NUCLEOTIDE SEQUENCE [LARGE SCALE GENOMIC DNA]</scope>
    <source>
        <strain evidence="3">SolTubOtavaFocal</strain>
        <tissue evidence="3">Leaves</tissue>
    </source>
</reference>
<dbReference type="EMBL" id="JAIVGD010000003">
    <property type="protein sequence ID" value="KAH0776352.1"/>
    <property type="molecule type" value="Genomic_DNA"/>
</dbReference>
<dbReference type="InterPro" id="IPR002156">
    <property type="entry name" value="RNaseH_domain"/>
</dbReference>
<name>A0ABQ7W6L4_SOLTU</name>
<dbReference type="InterPro" id="IPR044730">
    <property type="entry name" value="RNase_H-like_dom_plant"/>
</dbReference>
<dbReference type="Gene3D" id="3.30.420.10">
    <property type="entry name" value="Ribonuclease H-like superfamily/Ribonuclease H"/>
    <property type="match status" value="1"/>
</dbReference>
<dbReference type="SUPFAM" id="SSF53098">
    <property type="entry name" value="Ribonuclease H-like"/>
    <property type="match status" value="1"/>
</dbReference>
<keyword evidence="4" id="KW-1185">Reference proteome</keyword>
<dbReference type="CDD" id="cd06222">
    <property type="entry name" value="RNase_H_like"/>
    <property type="match status" value="1"/>
</dbReference>
<dbReference type="PANTHER" id="PTHR47723:SF24">
    <property type="entry name" value="RNASE H TYPE-1 DOMAIN-CONTAINING PROTEIN"/>
    <property type="match status" value="1"/>
</dbReference>
<feature type="domain" description="Reverse transcriptase zinc-binding" evidence="2">
    <location>
        <begin position="168"/>
        <end position="253"/>
    </location>
</feature>
<organism evidence="3 4">
    <name type="scientific">Solanum tuberosum</name>
    <name type="common">Potato</name>
    <dbReference type="NCBI Taxonomy" id="4113"/>
    <lineage>
        <taxon>Eukaryota</taxon>
        <taxon>Viridiplantae</taxon>
        <taxon>Streptophyta</taxon>
        <taxon>Embryophyta</taxon>
        <taxon>Tracheophyta</taxon>
        <taxon>Spermatophyta</taxon>
        <taxon>Magnoliopsida</taxon>
        <taxon>eudicotyledons</taxon>
        <taxon>Gunneridae</taxon>
        <taxon>Pentapetalae</taxon>
        <taxon>asterids</taxon>
        <taxon>lamiids</taxon>
        <taxon>Solanales</taxon>
        <taxon>Solanaceae</taxon>
        <taxon>Solanoideae</taxon>
        <taxon>Solaneae</taxon>
        <taxon>Solanum</taxon>
    </lineage>
</organism>
<dbReference type="Pfam" id="PF13456">
    <property type="entry name" value="RVT_3"/>
    <property type="match status" value="1"/>
</dbReference>
<accession>A0ABQ7W6L4</accession>
<dbReference type="InterPro" id="IPR012337">
    <property type="entry name" value="RNaseH-like_sf"/>
</dbReference>
<dbReference type="Proteomes" id="UP000826656">
    <property type="component" value="Unassembled WGS sequence"/>
</dbReference>
<evidence type="ECO:0000313" key="4">
    <source>
        <dbReference type="Proteomes" id="UP000826656"/>
    </source>
</evidence>
<dbReference type="InterPro" id="IPR026960">
    <property type="entry name" value="RVT-Znf"/>
</dbReference>
<sequence length="548" mass="63896">MCVPKEEGGLGFRSLIDVSKASFAKLWWNFRTKNTLWSNYMWNKYCKRHDPQTVEWKGGSQVWKLMLQARDYIDQEIWWEARGGQASLWHDNWTQSGALHFLMPISHTINHEFADVSCVMDTNGWNQDLLKEFFNEEICEQVKKVLGMGQITEERDQHWWMPNNKGKFTVNSAWDLMRQRKEIQQDIMFIWEKGIPSRVSFLLWRMWFQRIPIGEILVRFNIIDAFNCVCCNNSTPDTFDHLFVSCPDAKYLWETFSGAAGIQGPFIQMKQTIYQWCVGGGGGECSPKLKPLFRSVPIFIIWQIWKRRNRIKHGGNMSRQPMVREVNMNIYLMATTRYPWLSNMPTQWPLIVKFLEDCIPILSCKVVKWICPPEGHFKCNTDGSCRDQLHLSSKAFSVRNSNGELVYAETESVELSSILEAEVGAFKEALQYCVNNNLMPVIMETYSLILKKIIDEIWEIPWSMSVDITCIKKMLKDEDVVVIHIFREGNYIADCLTNHVFSFAGTTRIQFLYNTKLPAQAGKLLHIDKQGIPNIRIRKCQNGNFNNQ</sequence>
<evidence type="ECO:0000259" key="2">
    <source>
        <dbReference type="Pfam" id="PF13966"/>
    </source>
</evidence>
<evidence type="ECO:0000259" key="1">
    <source>
        <dbReference type="Pfam" id="PF13456"/>
    </source>
</evidence>
<dbReference type="Pfam" id="PF13966">
    <property type="entry name" value="zf-RVT"/>
    <property type="match status" value="1"/>
</dbReference>
<protein>
    <recommendedName>
        <fullName evidence="5">RNase H family protein</fullName>
    </recommendedName>
</protein>
<evidence type="ECO:0000313" key="3">
    <source>
        <dbReference type="EMBL" id="KAH0776352.1"/>
    </source>
</evidence>
<gene>
    <name evidence="3" type="ORF">KY290_007763</name>
</gene>
<dbReference type="InterPro" id="IPR036397">
    <property type="entry name" value="RNaseH_sf"/>
</dbReference>
<dbReference type="PANTHER" id="PTHR47723">
    <property type="entry name" value="OS05G0353850 PROTEIN"/>
    <property type="match status" value="1"/>
</dbReference>
<comment type="caution">
    <text evidence="3">The sequence shown here is derived from an EMBL/GenBank/DDBJ whole genome shotgun (WGS) entry which is preliminary data.</text>
</comment>
<evidence type="ECO:0008006" key="5">
    <source>
        <dbReference type="Google" id="ProtNLM"/>
    </source>
</evidence>
<dbReference type="InterPro" id="IPR053151">
    <property type="entry name" value="RNase_H-like"/>
</dbReference>